<name>A0ABV7G1V8_9PROT</name>
<evidence type="ECO:0000256" key="2">
    <source>
        <dbReference type="ARBA" id="ARBA00022908"/>
    </source>
</evidence>
<dbReference type="Gene3D" id="1.10.443.10">
    <property type="entry name" value="Intergrase catalytic core"/>
    <property type="match status" value="1"/>
</dbReference>
<dbReference type="Pfam" id="PF00589">
    <property type="entry name" value="Phage_integrase"/>
    <property type="match status" value="1"/>
</dbReference>
<reference evidence="8" key="1">
    <citation type="journal article" date="2019" name="Int. J. Syst. Evol. Microbiol.">
        <title>The Global Catalogue of Microorganisms (GCM) 10K type strain sequencing project: providing services to taxonomists for standard genome sequencing and annotation.</title>
        <authorList>
            <consortium name="The Broad Institute Genomics Platform"/>
            <consortium name="The Broad Institute Genome Sequencing Center for Infectious Disease"/>
            <person name="Wu L."/>
            <person name="Ma J."/>
        </authorList>
    </citation>
    <scope>NUCLEOTIDE SEQUENCE [LARGE SCALE GENOMIC DNA]</scope>
    <source>
        <strain evidence="8">KCTC 52094</strain>
    </source>
</reference>
<dbReference type="InterPro" id="IPR050808">
    <property type="entry name" value="Phage_Integrase"/>
</dbReference>
<dbReference type="InterPro" id="IPR044068">
    <property type="entry name" value="CB"/>
</dbReference>
<dbReference type="Proteomes" id="UP001595593">
    <property type="component" value="Unassembled WGS sequence"/>
</dbReference>
<dbReference type="Gene3D" id="1.10.150.130">
    <property type="match status" value="1"/>
</dbReference>
<dbReference type="PANTHER" id="PTHR30629:SF2">
    <property type="entry name" value="PROPHAGE INTEGRASE INTS-RELATED"/>
    <property type="match status" value="1"/>
</dbReference>
<evidence type="ECO:0000313" key="7">
    <source>
        <dbReference type="EMBL" id="MFC3125125.1"/>
    </source>
</evidence>
<sequence>MRNSVLQILQKDVQAARELLGVEEKEIGERITPGFCLRVRKISMSWCLRSRLGPKQGTWRIGDALSVDVETARDRAREALRLIARGIDPKEWLEAEENGGAKERSFTAADGWTWEAAVEAYLEEFSTTVAPATYRSYGHVLRSGHFDFLKGKVLRQITPADGKRLQDEIFKRGRPQMARKSLQALKALLKWAADRHGSGIEFSPVAGVNVRKLTRYQMGELGRVPTEKELGQLPRRLEAADICPQARLAGLLILLTVQRINTVITAEKQHFQATDNGGLWSIPWERMKAKRPHVVPLPPAAWAVVQHAMALWPDSNWLFPQVRAKRKGGACTGHISYHPVAGPMDPLDPHDLRRAFATHGQGVLGISEAHTKAILDHAEGRSGDVTMERYALHDGRHFKWGVMQKWQDWIQGLIAKHSDLPPVRTGPLLGIGRIDPTIGASLLPISDRVFRITPSEP</sequence>
<dbReference type="Pfam" id="PF13356">
    <property type="entry name" value="Arm-DNA-bind_3"/>
    <property type="match status" value="1"/>
</dbReference>
<accession>A0ABV7G1V8</accession>
<feature type="domain" description="Core-binding (CB)" evidence="6">
    <location>
        <begin position="112"/>
        <end position="193"/>
    </location>
</feature>
<evidence type="ECO:0000256" key="4">
    <source>
        <dbReference type="ARBA" id="ARBA00023172"/>
    </source>
</evidence>
<proteinExistence type="inferred from homology"/>
<dbReference type="InterPro" id="IPR025166">
    <property type="entry name" value="Integrase_DNA_bind_dom"/>
</dbReference>
<evidence type="ECO:0000256" key="5">
    <source>
        <dbReference type="PROSITE-ProRule" id="PRU01248"/>
    </source>
</evidence>
<evidence type="ECO:0000313" key="8">
    <source>
        <dbReference type="Proteomes" id="UP001595593"/>
    </source>
</evidence>
<dbReference type="SUPFAM" id="SSF56349">
    <property type="entry name" value="DNA breaking-rejoining enzymes"/>
    <property type="match status" value="1"/>
</dbReference>
<evidence type="ECO:0000256" key="3">
    <source>
        <dbReference type="ARBA" id="ARBA00023125"/>
    </source>
</evidence>
<dbReference type="EMBL" id="JBHRTN010000008">
    <property type="protein sequence ID" value="MFC3125125.1"/>
    <property type="molecule type" value="Genomic_DNA"/>
</dbReference>
<comment type="caution">
    <text evidence="7">The sequence shown here is derived from an EMBL/GenBank/DDBJ whole genome shotgun (WGS) entry which is preliminary data.</text>
</comment>
<organism evidence="7 8">
    <name type="scientific">Teichococcus globiformis</name>
    <dbReference type="NCBI Taxonomy" id="2307229"/>
    <lineage>
        <taxon>Bacteria</taxon>
        <taxon>Pseudomonadati</taxon>
        <taxon>Pseudomonadota</taxon>
        <taxon>Alphaproteobacteria</taxon>
        <taxon>Acetobacterales</taxon>
        <taxon>Roseomonadaceae</taxon>
        <taxon>Roseomonas</taxon>
    </lineage>
</organism>
<dbReference type="RefSeq" id="WP_379595613.1">
    <property type="nucleotide sequence ID" value="NZ_JBHRTN010000008.1"/>
</dbReference>
<dbReference type="InterPro" id="IPR010998">
    <property type="entry name" value="Integrase_recombinase_N"/>
</dbReference>
<protein>
    <submittedName>
        <fullName evidence="7">Tyrosine-type recombinase/integrase</fullName>
    </submittedName>
</protein>
<dbReference type="PANTHER" id="PTHR30629">
    <property type="entry name" value="PROPHAGE INTEGRASE"/>
    <property type="match status" value="1"/>
</dbReference>
<dbReference type="Gene3D" id="3.30.160.390">
    <property type="entry name" value="Integrase, DNA-binding domain"/>
    <property type="match status" value="1"/>
</dbReference>
<keyword evidence="8" id="KW-1185">Reference proteome</keyword>
<dbReference type="PROSITE" id="PS51900">
    <property type="entry name" value="CB"/>
    <property type="match status" value="1"/>
</dbReference>
<keyword evidence="4" id="KW-0233">DNA recombination</keyword>
<dbReference type="InterPro" id="IPR013762">
    <property type="entry name" value="Integrase-like_cat_sf"/>
</dbReference>
<keyword evidence="2" id="KW-0229">DNA integration</keyword>
<dbReference type="InterPro" id="IPR011010">
    <property type="entry name" value="DNA_brk_join_enz"/>
</dbReference>
<comment type="similarity">
    <text evidence="1">Belongs to the 'phage' integrase family.</text>
</comment>
<keyword evidence="3 5" id="KW-0238">DNA-binding</keyword>
<dbReference type="InterPro" id="IPR038488">
    <property type="entry name" value="Integrase_DNA-bd_sf"/>
</dbReference>
<gene>
    <name evidence="7" type="ORF">ACFOD4_08640</name>
</gene>
<evidence type="ECO:0000259" key="6">
    <source>
        <dbReference type="PROSITE" id="PS51900"/>
    </source>
</evidence>
<dbReference type="InterPro" id="IPR002104">
    <property type="entry name" value="Integrase_catalytic"/>
</dbReference>
<evidence type="ECO:0000256" key="1">
    <source>
        <dbReference type="ARBA" id="ARBA00008857"/>
    </source>
</evidence>